<sequence length="55" mass="6138">MRLEGRKGPPKETRDYDNSIEDLRRAVALGTGKSLVVEPRGRTTLKDSLLIPVTM</sequence>
<proteinExistence type="predicted"/>
<evidence type="ECO:0000313" key="2">
    <source>
        <dbReference type="Proteomes" id="UP000053105"/>
    </source>
</evidence>
<reference evidence="1 2" key="1">
    <citation type="submission" date="2015-07" db="EMBL/GenBank/DDBJ databases">
        <title>The genome of Melipona quadrifasciata.</title>
        <authorList>
            <person name="Pan H."/>
            <person name="Kapheim K."/>
        </authorList>
    </citation>
    <scope>NUCLEOTIDE SEQUENCE [LARGE SCALE GENOMIC DNA]</scope>
    <source>
        <strain evidence="1">0111107301</strain>
        <tissue evidence="1">Whole body</tissue>
    </source>
</reference>
<name>A0A0N0BCR2_9HYME</name>
<protein>
    <submittedName>
        <fullName evidence="1">Uncharacterized protein</fullName>
    </submittedName>
</protein>
<dbReference type="Proteomes" id="UP000053105">
    <property type="component" value="Unassembled WGS sequence"/>
</dbReference>
<evidence type="ECO:0000313" key="1">
    <source>
        <dbReference type="EMBL" id="KOX69381.1"/>
    </source>
</evidence>
<keyword evidence="2" id="KW-1185">Reference proteome</keyword>
<gene>
    <name evidence="1" type="ORF">WN51_05544</name>
</gene>
<dbReference type="AlphaFoldDB" id="A0A0N0BCR2"/>
<dbReference type="EMBL" id="KQ435891">
    <property type="protein sequence ID" value="KOX69381.1"/>
    <property type="molecule type" value="Genomic_DNA"/>
</dbReference>
<organism evidence="1 2">
    <name type="scientific">Melipona quadrifasciata</name>
    <dbReference type="NCBI Taxonomy" id="166423"/>
    <lineage>
        <taxon>Eukaryota</taxon>
        <taxon>Metazoa</taxon>
        <taxon>Ecdysozoa</taxon>
        <taxon>Arthropoda</taxon>
        <taxon>Hexapoda</taxon>
        <taxon>Insecta</taxon>
        <taxon>Pterygota</taxon>
        <taxon>Neoptera</taxon>
        <taxon>Endopterygota</taxon>
        <taxon>Hymenoptera</taxon>
        <taxon>Apocrita</taxon>
        <taxon>Aculeata</taxon>
        <taxon>Apoidea</taxon>
        <taxon>Anthophila</taxon>
        <taxon>Apidae</taxon>
        <taxon>Melipona</taxon>
    </lineage>
</organism>
<accession>A0A0N0BCR2</accession>